<comment type="caution">
    <text evidence="4">The sequence shown here is derived from an EMBL/GenBank/DDBJ whole genome shotgun (WGS) entry which is preliminary data.</text>
</comment>
<evidence type="ECO:0000313" key="5">
    <source>
        <dbReference type="Proteomes" id="UP000029585"/>
    </source>
</evidence>
<evidence type="ECO:0000256" key="3">
    <source>
        <dbReference type="SAM" id="MobiDB-lite"/>
    </source>
</evidence>
<name>A0A096B855_FLAPL</name>
<proteinExistence type="predicted"/>
<accession>A0A096B855</accession>
<protein>
    <recommendedName>
        <fullName evidence="6">Single-strand binding protein family</fullName>
    </recommendedName>
</protein>
<dbReference type="Gene3D" id="2.40.50.140">
    <property type="entry name" value="Nucleic acid-binding proteins"/>
    <property type="match status" value="1"/>
</dbReference>
<dbReference type="InterPro" id="IPR000424">
    <property type="entry name" value="Primosome_PriB/ssb"/>
</dbReference>
<evidence type="ECO:0008006" key="6">
    <source>
        <dbReference type="Google" id="ProtNLM"/>
    </source>
</evidence>
<evidence type="ECO:0000256" key="1">
    <source>
        <dbReference type="ARBA" id="ARBA00023125"/>
    </source>
</evidence>
<keyword evidence="5" id="KW-1185">Reference proteome</keyword>
<keyword evidence="1 2" id="KW-0238">DNA-binding</keyword>
<dbReference type="PATRIC" id="fig|742738.3.peg.1960"/>
<dbReference type="PROSITE" id="PS50935">
    <property type="entry name" value="SSB"/>
    <property type="match status" value="1"/>
</dbReference>
<dbReference type="eggNOG" id="ENOG50308N4">
    <property type="taxonomic scope" value="Bacteria"/>
</dbReference>
<evidence type="ECO:0000313" key="4">
    <source>
        <dbReference type="EMBL" id="KGF55598.1"/>
    </source>
</evidence>
<dbReference type="GO" id="GO:0003697">
    <property type="term" value="F:single-stranded DNA binding"/>
    <property type="evidence" value="ECO:0007669"/>
    <property type="project" value="InterPro"/>
</dbReference>
<dbReference type="HOGENOM" id="CLU_1883083_0_0_9"/>
<dbReference type="RefSeq" id="WP_044940998.1">
    <property type="nucleotide sequence ID" value="NZ_KN174163.1"/>
</dbReference>
<feature type="compositionally biased region" description="Basic and acidic residues" evidence="3">
    <location>
        <begin position="104"/>
        <end position="114"/>
    </location>
</feature>
<reference evidence="4 5" key="1">
    <citation type="submission" date="2011-08" db="EMBL/GenBank/DDBJ databases">
        <title>The Genome Sequence of Clostridium orbiscindens 1_3_50AFAA.</title>
        <authorList>
            <consortium name="The Broad Institute Genome Sequencing Platform"/>
            <person name="Earl A."/>
            <person name="Ward D."/>
            <person name="Feldgarden M."/>
            <person name="Gevers D."/>
            <person name="Daigneault M."/>
            <person name="Strauss J."/>
            <person name="Allen-Vercoe E."/>
            <person name="Young S.K."/>
            <person name="Zeng Q."/>
            <person name="Gargeya S."/>
            <person name="Fitzgerald M."/>
            <person name="Haas B."/>
            <person name="Abouelleil A."/>
            <person name="Alvarado L."/>
            <person name="Arachchi H.M."/>
            <person name="Berlin A."/>
            <person name="Brown A."/>
            <person name="Chapman S.B."/>
            <person name="Chen Z."/>
            <person name="Dunbar C."/>
            <person name="Freedman E."/>
            <person name="Gearin G."/>
            <person name="Gellesch M."/>
            <person name="Goldberg J."/>
            <person name="Griggs A."/>
            <person name="Gujja S."/>
            <person name="Heiman D."/>
            <person name="Howarth C."/>
            <person name="Larson L."/>
            <person name="Lui A."/>
            <person name="MacDonald P.J.P."/>
            <person name="Montmayeur A."/>
            <person name="Murphy C."/>
            <person name="Neiman D."/>
            <person name="Pearson M."/>
            <person name="Priest M."/>
            <person name="Roberts A."/>
            <person name="Saif S."/>
            <person name="Shea T."/>
            <person name="Shenoy N."/>
            <person name="Sisk P."/>
            <person name="Stolte C."/>
            <person name="Sykes S."/>
            <person name="Wortman J."/>
            <person name="Nusbaum C."/>
            <person name="Birren B."/>
        </authorList>
    </citation>
    <scope>NUCLEOTIDE SEQUENCE [LARGE SCALE GENOMIC DNA]</scope>
    <source>
        <strain evidence="4 5">1_3_50AFAA</strain>
    </source>
</reference>
<organism evidence="4 5">
    <name type="scientific">Flavonifractor plautii 1_3_50AFAA</name>
    <dbReference type="NCBI Taxonomy" id="742738"/>
    <lineage>
        <taxon>Bacteria</taxon>
        <taxon>Bacillati</taxon>
        <taxon>Bacillota</taxon>
        <taxon>Clostridia</taxon>
        <taxon>Eubacteriales</taxon>
        <taxon>Oscillospiraceae</taxon>
        <taxon>Flavonifractor</taxon>
    </lineage>
</organism>
<dbReference type="Proteomes" id="UP000029585">
    <property type="component" value="Unassembled WGS sequence"/>
</dbReference>
<sequence>MAQIYVFGRVMHELTPKESQSKQPYVCFDLMERSGGEHPNFYQVWARGDQVARLTRLKVKKGSMIWLTGSQKLVDVRQKDGATVKKLKVWLTDFGFLPGQSSRAKAEHEQHDSDAAATAPAPSEVMDGDRESLPE</sequence>
<gene>
    <name evidence="4" type="ORF">HMPREF9460_01911</name>
</gene>
<feature type="region of interest" description="Disordered" evidence="3">
    <location>
        <begin position="101"/>
        <end position="135"/>
    </location>
</feature>
<dbReference type="InterPro" id="IPR012340">
    <property type="entry name" value="NA-bd_OB-fold"/>
</dbReference>
<dbReference type="SUPFAM" id="SSF50249">
    <property type="entry name" value="Nucleic acid-binding proteins"/>
    <property type="match status" value="1"/>
</dbReference>
<dbReference type="EMBL" id="ADLO01000056">
    <property type="protein sequence ID" value="KGF55598.1"/>
    <property type="molecule type" value="Genomic_DNA"/>
</dbReference>
<dbReference type="AlphaFoldDB" id="A0A096B855"/>
<evidence type="ECO:0000256" key="2">
    <source>
        <dbReference type="PROSITE-ProRule" id="PRU00252"/>
    </source>
</evidence>